<name>A0A243WIF7_9BACT</name>
<dbReference type="CDD" id="cd00146">
    <property type="entry name" value="PKD"/>
    <property type="match status" value="2"/>
</dbReference>
<feature type="domain" description="PKD" evidence="2">
    <location>
        <begin position="48"/>
        <end position="98"/>
    </location>
</feature>
<organism evidence="3 4">
    <name type="scientific">Hymenobacter crusticola</name>
    <dbReference type="NCBI Taxonomy" id="1770526"/>
    <lineage>
        <taxon>Bacteria</taxon>
        <taxon>Pseudomonadati</taxon>
        <taxon>Bacteroidota</taxon>
        <taxon>Cytophagia</taxon>
        <taxon>Cytophagales</taxon>
        <taxon>Hymenobacteraceae</taxon>
        <taxon>Hymenobacter</taxon>
    </lineage>
</organism>
<feature type="signal peptide" evidence="1">
    <location>
        <begin position="1"/>
        <end position="27"/>
    </location>
</feature>
<evidence type="ECO:0000313" key="4">
    <source>
        <dbReference type="Proteomes" id="UP000194873"/>
    </source>
</evidence>
<dbReference type="EMBL" id="MTSE01000002">
    <property type="protein sequence ID" value="OUJ75343.1"/>
    <property type="molecule type" value="Genomic_DNA"/>
</dbReference>
<dbReference type="Gene3D" id="2.60.40.10">
    <property type="entry name" value="Immunoglobulins"/>
    <property type="match status" value="2"/>
</dbReference>
<feature type="chain" id="PRO_5012783389" description="PKD domain-containing protein" evidence="1">
    <location>
        <begin position="28"/>
        <end position="206"/>
    </location>
</feature>
<accession>A0A243WIF7</accession>
<proteinExistence type="predicted"/>
<dbReference type="PROSITE" id="PS50093">
    <property type="entry name" value="PKD"/>
    <property type="match status" value="2"/>
</dbReference>
<dbReference type="InterPro" id="IPR035986">
    <property type="entry name" value="PKD_dom_sf"/>
</dbReference>
<dbReference type="InterPro" id="IPR022409">
    <property type="entry name" value="PKD/Chitinase_dom"/>
</dbReference>
<feature type="domain" description="PKD" evidence="2">
    <location>
        <begin position="118"/>
        <end position="183"/>
    </location>
</feature>
<protein>
    <recommendedName>
        <fullName evidence="2">PKD domain-containing protein</fullName>
    </recommendedName>
</protein>
<dbReference type="OrthoDB" id="9802683at2"/>
<gene>
    <name evidence="3" type="ORF">BXP70_04825</name>
</gene>
<dbReference type="Proteomes" id="UP000194873">
    <property type="component" value="Unassembled WGS sequence"/>
</dbReference>
<dbReference type="InterPro" id="IPR000601">
    <property type="entry name" value="PKD_dom"/>
</dbReference>
<dbReference type="InterPro" id="IPR013783">
    <property type="entry name" value="Ig-like_fold"/>
</dbReference>
<evidence type="ECO:0000256" key="1">
    <source>
        <dbReference type="SAM" id="SignalP"/>
    </source>
</evidence>
<dbReference type="SUPFAM" id="SSF49299">
    <property type="entry name" value="PKD domain"/>
    <property type="match status" value="2"/>
</dbReference>
<dbReference type="RefSeq" id="WP_086592888.1">
    <property type="nucleotide sequence ID" value="NZ_MTSE01000002.1"/>
</dbReference>
<keyword evidence="4" id="KW-1185">Reference proteome</keyword>
<evidence type="ECO:0000259" key="2">
    <source>
        <dbReference type="PROSITE" id="PS50093"/>
    </source>
</evidence>
<reference evidence="3 4" key="1">
    <citation type="submission" date="2017-01" db="EMBL/GenBank/DDBJ databases">
        <title>A new Hymenobacter.</title>
        <authorList>
            <person name="Liang Y."/>
            <person name="Feng F."/>
        </authorList>
    </citation>
    <scope>NUCLEOTIDE SEQUENCE [LARGE SCALE GENOMIC DNA]</scope>
    <source>
        <strain evidence="3">MIMBbqt21</strain>
    </source>
</reference>
<comment type="caution">
    <text evidence="3">The sequence shown here is derived from an EMBL/GenBank/DDBJ whole genome shotgun (WGS) entry which is preliminary data.</text>
</comment>
<sequence>MVFRALFGSFRVLLLSSLLGLAATARAQQAGDTVSVACPLPRVVDLCVELDASRSADSLSGPLTYRWHMGDGTMLTGLMVSHCYKERKRYTVQLDVVDDRTGEVRPAEKVLPVDFTQETVLNFSAPDTVRVGQVITCDAADSQMPLCENVVVLWDFRDGYVTNGRRVQHAFRRPGQYAIRMSLRGNGPDPCPDSHCVSRPIVVVQP</sequence>
<evidence type="ECO:0000313" key="3">
    <source>
        <dbReference type="EMBL" id="OUJ75343.1"/>
    </source>
</evidence>
<dbReference type="Pfam" id="PF18911">
    <property type="entry name" value="PKD_4"/>
    <property type="match status" value="2"/>
</dbReference>
<dbReference type="AlphaFoldDB" id="A0A243WIF7"/>
<keyword evidence="1" id="KW-0732">Signal</keyword>
<dbReference type="SMART" id="SM00089">
    <property type="entry name" value="PKD"/>
    <property type="match status" value="2"/>
</dbReference>